<protein>
    <submittedName>
        <fullName evidence="2">Uncharacterized protein</fullName>
    </submittedName>
</protein>
<feature type="compositionally biased region" description="Basic and acidic residues" evidence="1">
    <location>
        <begin position="177"/>
        <end position="186"/>
    </location>
</feature>
<dbReference type="AlphaFoldDB" id="A0AAJ0B534"/>
<feature type="compositionally biased region" description="Basic and acidic residues" evidence="1">
    <location>
        <begin position="458"/>
        <end position="471"/>
    </location>
</feature>
<evidence type="ECO:0000313" key="2">
    <source>
        <dbReference type="EMBL" id="KAK1751712.1"/>
    </source>
</evidence>
<reference evidence="2" key="1">
    <citation type="submission" date="2023-06" db="EMBL/GenBank/DDBJ databases">
        <title>Genome-scale phylogeny and comparative genomics of the fungal order Sordariales.</title>
        <authorList>
            <consortium name="Lawrence Berkeley National Laboratory"/>
            <person name="Hensen N."/>
            <person name="Bonometti L."/>
            <person name="Westerberg I."/>
            <person name="Brannstrom I.O."/>
            <person name="Guillou S."/>
            <person name="Cros-Aarteil S."/>
            <person name="Calhoun S."/>
            <person name="Haridas S."/>
            <person name="Kuo A."/>
            <person name="Mondo S."/>
            <person name="Pangilinan J."/>
            <person name="Riley R."/>
            <person name="Labutti K."/>
            <person name="Andreopoulos B."/>
            <person name="Lipzen A."/>
            <person name="Chen C."/>
            <person name="Yanf M."/>
            <person name="Daum C."/>
            <person name="Ng V."/>
            <person name="Clum A."/>
            <person name="Steindorff A."/>
            <person name="Ohm R."/>
            <person name="Martin F."/>
            <person name="Silar P."/>
            <person name="Natvig D."/>
            <person name="Lalanne C."/>
            <person name="Gautier V."/>
            <person name="Ament-Velasquez S.L."/>
            <person name="Kruys A."/>
            <person name="Hutchinson M.I."/>
            <person name="Powell A.J."/>
            <person name="Barry K."/>
            <person name="Miller A.N."/>
            <person name="Grigoriev I.V."/>
            <person name="Debuchy R."/>
            <person name="Gladieux P."/>
            <person name="Thoren M.H."/>
            <person name="Johannesson H."/>
        </authorList>
    </citation>
    <scope>NUCLEOTIDE SEQUENCE</scope>
    <source>
        <strain evidence="2">PSN4</strain>
    </source>
</reference>
<accession>A0AAJ0B534</accession>
<evidence type="ECO:0000256" key="1">
    <source>
        <dbReference type="SAM" id="MobiDB-lite"/>
    </source>
</evidence>
<dbReference type="EMBL" id="MU839841">
    <property type="protein sequence ID" value="KAK1751712.1"/>
    <property type="molecule type" value="Genomic_DNA"/>
</dbReference>
<gene>
    <name evidence="2" type="ORF">QBC47DRAFT_74458</name>
</gene>
<feature type="compositionally biased region" description="Basic and acidic residues" evidence="1">
    <location>
        <begin position="200"/>
        <end position="219"/>
    </location>
</feature>
<proteinExistence type="predicted"/>
<feature type="compositionally biased region" description="Basic and acidic residues" evidence="1">
    <location>
        <begin position="423"/>
        <end position="439"/>
    </location>
</feature>
<name>A0AAJ0B534_9PEZI</name>
<sequence>MKPLDSTTIHDVDAALQKLADDADLLEHARSRFTRSPPGDKRDRAGGVRTLTASDYMVPVEELRLEKKKERLREMKRSKSYALSQLKQQTEDLETWYRRDPARWKSLPIGAQGRRFEEYLRSKIIEEWKEQGIWNEKWNTKRLGKWRHEETPEPDSDEENPPTTGDSDPEDEDEIDWDKKSEREVRFGNFRAASQPPEPEEVKRKREEEERRAEEEQRKAARRARRMAEHGAKWRERRRQAHNASRPVFQFLAQMAKECSRLLEQEEDVPDIGTMAYYNVYSRWEKRGLWRHKWGIMPGMHWIHEFPWDDIVEEEIDVVFPESSVPTPFDPKKLKDYNSLDSIPRSPPTWWKWDEMKDSGLYWPITDDDIAPKAAEGSEAPGVRDVEASSASLLEHQGAQFESEYPIGLTYLTYSSSPSPVGKGKEKELSRQESPRDRVLGLVDSPRIAKPSRSNTPRRSEKEPEKVDSPRRSKTPPGTKNDSKRTGRQGRKQAPPCGPLRRSARIREARQRVGQAIK</sequence>
<organism evidence="2 3">
    <name type="scientific">Echria macrotheca</name>
    <dbReference type="NCBI Taxonomy" id="438768"/>
    <lineage>
        <taxon>Eukaryota</taxon>
        <taxon>Fungi</taxon>
        <taxon>Dikarya</taxon>
        <taxon>Ascomycota</taxon>
        <taxon>Pezizomycotina</taxon>
        <taxon>Sordariomycetes</taxon>
        <taxon>Sordariomycetidae</taxon>
        <taxon>Sordariales</taxon>
        <taxon>Schizotheciaceae</taxon>
        <taxon>Echria</taxon>
    </lineage>
</organism>
<feature type="region of interest" description="Disordered" evidence="1">
    <location>
        <begin position="412"/>
        <end position="518"/>
    </location>
</feature>
<feature type="compositionally biased region" description="Acidic residues" evidence="1">
    <location>
        <begin position="167"/>
        <end position="176"/>
    </location>
</feature>
<feature type="region of interest" description="Disordered" evidence="1">
    <location>
        <begin position="145"/>
        <end position="241"/>
    </location>
</feature>
<evidence type="ECO:0000313" key="3">
    <source>
        <dbReference type="Proteomes" id="UP001239445"/>
    </source>
</evidence>
<dbReference type="Proteomes" id="UP001239445">
    <property type="component" value="Unassembled WGS sequence"/>
</dbReference>
<comment type="caution">
    <text evidence="2">The sequence shown here is derived from an EMBL/GenBank/DDBJ whole genome shotgun (WGS) entry which is preliminary data.</text>
</comment>
<keyword evidence="3" id="KW-1185">Reference proteome</keyword>